<sequence length="268" mass="30973">MNMEGDYHVHSPFCPHGSNDSIETYIEQAIEKGLKELSFTEHAPLPVDFSDPTPDQDSAMSWEDLDYYIQLIENAKKQYQSKIKINVGFEVDYIEGYEDATTSFLDQYGHYIDDAILSVHMLRTPDYNYVCLDFSSDEFARIIQLFGSVEAVYDKYYRTMEKAIISDLGPYKPNRIGHLTLIHKYQRKYAVDQSYNVTIERLLNLIQKQQLELDVNTAGLYKEDCQELYPPLPILEKAIQKGINWKPGSDSHVSNTIARGFDQLNVNR</sequence>
<dbReference type="InterPro" id="IPR016195">
    <property type="entry name" value="Pol/histidinol_Pase-like"/>
</dbReference>
<evidence type="ECO:0000313" key="10">
    <source>
        <dbReference type="EMBL" id="SFM37121.1"/>
    </source>
</evidence>
<evidence type="ECO:0000256" key="2">
    <source>
        <dbReference type="ARBA" id="ARBA00009152"/>
    </source>
</evidence>
<dbReference type="STRING" id="334253.SAMN04487943_11560"/>
<keyword evidence="11" id="KW-1185">Reference proteome</keyword>
<dbReference type="EC" id="3.1.3.15" evidence="3 8"/>
<dbReference type="NCBIfam" id="NF005996">
    <property type="entry name" value="PRK08123.1"/>
    <property type="match status" value="1"/>
</dbReference>
<proteinExistence type="inferred from homology"/>
<organism evidence="10 11">
    <name type="scientific">Gracilibacillus orientalis</name>
    <dbReference type="NCBI Taxonomy" id="334253"/>
    <lineage>
        <taxon>Bacteria</taxon>
        <taxon>Bacillati</taxon>
        <taxon>Bacillota</taxon>
        <taxon>Bacilli</taxon>
        <taxon>Bacillales</taxon>
        <taxon>Bacillaceae</taxon>
        <taxon>Gracilibacillus</taxon>
    </lineage>
</organism>
<keyword evidence="4 8" id="KW-0028">Amino-acid biosynthesis</keyword>
<comment type="catalytic activity">
    <reaction evidence="7 8">
        <text>L-histidinol phosphate + H2O = L-histidinol + phosphate</text>
        <dbReference type="Rhea" id="RHEA:14465"/>
        <dbReference type="ChEBI" id="CHEBI:15377"/>
        <dbReference type="ChEBI" id="CHEBI:43474"/>
        <dbReference type="ChEBI" id="CHEBI:57699"/>
        <dbReference type="ChEBI" id="CHEBI:57980"/>
        <dbReference type="EC" id="3.1.3.15"/>
    </reaction>
</comment>
<keyword evidence="5 8" id="KW-0378">Hydrolase</keyword>
<evidence type="ECO:0000259" key="9">
    <source>
        <dbReference type="Pfam" id="PF02811"/>
    </source>
</evidence>
<dbReference type="RefSeq" id="WP_175495510.1">
    <property type="nucleotide sequence ID" value="NZ_FOTR01000015.1"/>
</dbReference>
<accession>A0A1I4QAJ9</accession>
<evidence type="ECO:0000256" key="3">
    <source>
        <dbReference type="ARBA" id="ARBA00013085"/>
    </source>
</evidence>
<dbReference type="PANTHER" id="PTHR21039:SF0">
    <property type="entry name" value="HISTIDINOL-PHOSPHATASE"/>
    <property type="match status" value="1"/>
</dbReference>
<evidence type="ECO:0000313" key="11">
    <source>
        <dbReference type="Proteomes" id="UP000198565"/>
    </source>
</evidence>
<evidence type="ECO:0000256" key="6">
    <source>
        <dbReference type="ARBA" id="ARBA00023102"/>
    </source>
</evidence>
<name>A0A1I4QAJ9_9BACI</name>
<dbReference type="Gene3D" id="3.20.20.140">
    <property type="entry name" value="Metal-dependent hydrolases"/>
    <property type="match status" value="1"/>
</dbReference>
<dbReference type="NCBIfam" id="TIGR01856">
    <property type="entry name" value="hisJ_fam"/>
    <property type="match status" value="1"/>
</dbReference>
<dbReference type="PANTHER" id="PTHR21039">
    <property type="entry name" value="HISTIDINOL PHOSPHATASE-RELATED"/>
    <property type="match status" value="1"/>
</dbReference>
<dbReference type="InterPro" id="IPR010140">
    <property type="entry name" value="Histidinol_P_phosphatase_HisJ"/>
</dbReference>
<dbReference type="SUPFAM" id="SSF89550">
    <property type="entry name" value="PHP domain-like"/>
    <property type="match status" value="1"/>
</dbReference>
<reference evidence="11" key="1">
    <citation type="submission" date="2016-10" db="EMBL/GenBank/DDBJ databases">
        <authorList>
            <person name="Varghese N."/>
            <person name="Submissions S."/>
        </authorList>
    </citation>
    <scope>NUCLEOTIDE SEQUENCE [LARGE SCALE GENOMIC DNA]</scope>
    <source>
        <strain evidence="11">CGMCC 1.4250</strain>
    </source>
</reference>
<dbReference type="GO" id="GO:0005737">
    <property type="term" value="C:cytoplasm"/>
    <property type="evidence" value="ECO:0007669"/>
    <property type="project" value="TreeGrafter"/>
</dbReference>
<evidence type="ECO:0000256" key="8">
    <source>
        <dbReference type="RuleBase" id="RU366003"/>
    </source>
</evidence>
<dbReference type="GO" id="GO:0004401">
    <property type="term" value="F:histidinol-phosphatase activity"/>
    <property type="evidence" value="ECO:0007669"/>
    <property type="project" value="UniProtKB-UniRule"/>
</dbReference>
<comment type="similarity">
    <text evidence="2 8">Belongs to the PHP hydrolase family. HisK subfamily.</text>
</comment>
<evidence type="ECO:0000256" key="1">
    <source>
        <dbReference type="ARBA" id="ARBA00004970"/>
    </source>
</evidence>
<gene>
    <name evidence="10" type="ORF">SAMN04487943_11560</name>
</gene>
<dbReference type="Proteomes" id="UP000198565">
    <property type="component" value="Unassembled WGS sequence"/>
</dbReference>
<evidence type="ECO:0000256" key="4">
    <source>
        <dbReference type="ARBA" id="ARBA00022605"/>
    </source>
</evidence>
<feature type="domain" description="PHP" evidence="9">
    <location>
        <begin position="6"/>
        <end position="218"/>
    </location>
</feature>
<evidence type="ECO:0000256" key="7">
    <source>
        <dbReference type="ARBA" id="ARBA00049158"/>
    </source>
</evidence>
<dbReference type="EMBL" id="FOTR01000015">
    <property type="protein sequence ID" value="SFM37121.1"/>
    <property type="molecule type" value="Genomic_DNA"/>
</dbReference>
<protein>
    <recommendedName>
        <fullName evidence="3 8">Histidinol-phosphatase</fullName>
        <shortName evidence="8">HolPase</shortName>
        <ecNumber evidence="3 8">3.1.3.15</ecNumber>
    </recommendedName>
</protein>
<comment type="pathway">
    <text evidence="1 8">Amino-acid biosynthesis; L-histidine biosynthesis; L-histidine from 5-phospho-alpha-D-ribose 1-diphosphate: step 8/9.</text>
</comment>
<evidence type="ECO:0000256" key="5">
    <source>
        <dbReference type="ARBA" id="ARBA00022801"/>
    </source>
</evidence>
<dbReference type="GO" id="GO:0000105">
    <property type="term" value="P:L-histidine biosynthetic process"/>
    <property type="evidence" value="ECO:0007669"/>
    <property type="project" value="UniProtKB-UniRule"/>
</dbReference>
<dbReference type="Pfam" id="PF02811">
    <property type="entry name" value="PHP"/>
    <property type="match status" value="1"/>
</dbReference>
<dbReference type="AlphaFoldDB" id="A0A1I4QAJ9"/>
<dbReference type="InterPro" id="IPR004013">
    <property type="entry name" value="PHP_dom"/>
</dbReference>
<dbReference type="UniPathway" id="UPA00031">
    <property type="reaction ID" value="UER00013"/>
</dbReference>
<keyword evidence="6 8" id="KW-0368">Histidine biosynthesis</keyword>
<dbReference type="CDD" id="cd12110">
    <property type="entry name" value="PHP_HisPPase_Hisj_like"/>
    <property type="match status" value="1"/>
</dbReference>